<comment type="caution">
    <text evidence="3">The sequence shown here is derived from an EMBL/GenBank/DDBJ whole genome shotgun (WGS) entry which is preliminary data.</text>
</comment>
<dbReference type="InterPro" id="IPR035940">
    <property type="entry name" value="CAP_sf"/>
</dbReference>
<gene>
    <name evidence="3" type="ORF">PF327_05400</name>
</gene>
<dbReference type="RefSeq" id="WP_289401646.1">
    <property type="nucleotide sequence ID" value="NZ_JAQIBC010000002.1"/>
</dbReference>
<dbReference type="Pfam" id="PF00188">
    <property type="entry name" value="CAP"/>
    <property type="match status" value="1"/>
</dbReference>
<keyword evidence="4" id="KW-1185">Reference proteome</keyword>
<protein>
    <submittedName>
        <fullName evidence="3">CAP domain-containing protein</fullName>
    </submittedName>
</protein>
<proteinExistence type="predicted"/>
<feature type="signal peptide" evidence="1">
    <location>
        <begin position="1"/>
        <end position="20"/>
    </location>
</feature>
<dbReference type="InterPro" id="IPR014044">
    <property type="entry name" value="CAP_dom"/>
</dbReference>
<organism evidence="3 4">
    <name type="scientific">Sulfurovum xiamenensis</name>
    <dbReference type="NCBI Taxonomy" id="3019066"/>
    <lineage>
        <taxon>Bacteria</taxon>
        <taxon>Pseudomonadati</taxon>
        <taxon>Campylobacterota</taxon>
        <taxon>Epsilonproteobacteria</taxon>
        <taxon>Campylobacterales</taxon>
        <taxon>Sulfurovaceae</taxon>
        <taxon>Sulfurovum</taxon>
    </lineage>
</organism>
<dbReference type="SUPFAM" id="SSF55797">
    <property type="entry name" value="PR-1-like"/>
    <property type="match status" value="1"/>
</dbReference>
<evidence type="ECO:0000313" key="3">
    <source>
        <dbReference type="EMBL" id="MDM5263629.1"/>
    </source>
</evidence>
<dbReference type="CDD" id="cd05379">
    <property type="entry name" value="CAP_bacterial"/>
    <property type="match status" value="1"/>
</dbReference>
<reference evidence="3" key="1">
    <citation type="submission" date="2023-01" db="EMBL/GenBank/DDBJ databases">
        <title>Sulfurovum sp. XTW-4 genome assembly.</title>
        <authorList>
            <person name="Wang J."/>
        </authorList>
    </citation>
    <scope>NUCLEOTIDE SEQUENCE</scope>
    <source>
        <strain evidence="3">XTW-4</strain>
    </source>
</reference>
<dbReference type="PANTHER" id="PTHR31157:SF1">
    <property type="entry name" value="SCP DOMAIN-CONTAINING PROTEIN"/>
    <property type="match status" value="1"/>
</dbReference>
<name>A0ABT7QSU5_9BACT</name>
<sequence>MFLRFSLFLMFLLVSLEAKSEDGGLNYLNMMREKSGLIKLKTNKALHNAAASHAHYLIQHQRNGHYETKGTSAYTGSTPSQRVVQAGYPSTFVMENVSINTVGQKKSIDNLFSAIYHRLVFLNFDKDEIGLGVSSSKKKRQVKHAYVYNLGSSGIAELCSRPFTLTRGVYYMTEICKQSSKMVPQSLFEETKNNVRRKNSEIIVYPYAEQTDIWPAFYNESPDPLPGYAVSGFPLSVQFNPVYHTHVRLQSFRLFDENGQEIKETKILQYNNDPNHILTKLEFVLMPLKRLEFDTKYIAVFEGIANGTKVKKLWKFRTAKPEGKLYRVSRTKTTLAVKAGSSAILYMVPDSRKDILHSYRSRGGINASFLDQNTLKVTFPKRRSSGRVSLDFGKKKVFFDVQ</sequence>
<feature type="domain" description="SCP" evidence="2">
    <location>
        <begin position="25"/>
        <end position="144"/>
    </location>
</feature>
<dbReference type="EMBL" id="JAQIBC010000002">
    <property type="protein sequence ID" value="MDM5263629.1"/>
    <property type="molecule type" value="Genomic_DNA"/>
</dbReference>
<evidence type="ECO:0000313" key="4">
    <source>
        <dbReference type="Proteomes" id="UP001169066"/>
    </source>
</evidence>
<keyword evidence="1" id="KW-0732">Signal</keyword>
<accession>A0ABT7QSU5</accession>
<evidence type="ECO:0000259" key="2">
    <source>
        <dbReference type="Pfam" id="PF00188"/>
    </source>
</evidence>
<dbReference type="Proteomes" id="UP001169066">
    <property type="component" value="Unassembled WGS sequence"/>
</dbReference>
<dbReference type="Gene3D" id="3.40.33.10">
    <property type="entry name" value="CAP"/>
    <property type="match status" value="1"/>
</dbReference>
<evidence type="ECO:0000256" key="1">
    <source>
        <dbReference type="SAM" id="SignalP"/>
    </source>
</evidence>
<feature type="chain" id="PRO_5045683605" evidence="1">
    <location>
        <begin position="21"/>
        <end position="402"/>
    </location>
</feature>
<dbReference type="PANTHER" id="PTHR31157">
    <property type="entry name" value="SCP DOMAIN-CONTAINING PROTEIN"/>
    <property type="match status" value="1"/>
</dbReference>